<dbReference type="PROSITE" id="PS50115">
    <property type="entry name" value="ARFGAP"/>
    <property type="match status" value="1"/>
</dbReference>
<dbReference type="SUPFAM" id="SSF57863">
    <property type="entry name" value="ArfGap/RecO-like zinc finger"/>
    <property type="match status" value="1"/>
</dbReference>
<feature type="region of interest" description="Disordered" evidence="6">
    <location>
        <begin position="484"/>
        <end position="515"/>
    </location>
</feature>
<proteinExistence type="predicted"/>
<dbReference type="GO" id="GO:0008270">
    <property type="term" value="F:zinc ion binding"/>
    <property type="evidence" value="ECO:0007669"/>
    <property type="project" value="UniProtKB-KW"/>
</dbReference>
<protein>
    <recommendedName>
        <fullName evidence="7">Arf-GAP domain-containing protein</fullName>
    </recommendedName>
</protein>
<dbReference type="Proteomes" id="UP001208570">
    <property type="component" value="Unassembled WGS sequence"/>
</dbReference>
<keyword evidence="3 5" id="KW-0863">Zinc-finger</keyword>
<name>A0AAD9J1W1_9ANNE</name>
<evidence type="ECO:0000256" key="5">
    <source>
        <dbReference type="PROSITE-ProRule" id="PRU00288"/>
    </source>
</evidence>
<dbReference type="GO" id="GO:0016020">
    <property type="term" value="C:membrane"/>
    <property type="evidence" value="ECO:0007669"/>
    <property type="project" value="TreeGrafter"/>
</dbReference>
<reference evidence="8" key="1">
    <citation type="journal article" date="2023" name="Mol. Biol. Evol.">
        <title>Third-Generation Sequencing Reveals the Adaptive Role of the Epigenome in Three Deep-Sea Polychaetes.</title>
        <authorList>
            <person name="Perez M."/>
            <person name="Aroh O."/>
            <person name="Sun Y."/>
            <person name="Lan Y."/>
            <person name="Juniper S.K."/>
            <person name="Young C.R."/>
            <person name="Angers B."/>
            <person name="Qian P.Y."/>
        </authorList>
    </citation>
    <scope>NUCLEOTIDE SEQUENCE</scope>
    <source>
        <strain evidence="8">P08H-3</strain>
    </source>
</reference>
<dbReference type="AlphaFoldDB" id="A0AAD9J1W1"/>
<evidence type="ECO:0000259" key="7">
    <source>
        <dbReference type="PROSITE" id="PS50115"/>
    </source>
</evidence>
<dbReference type="GO" id="GO:0005737">
    <property type="term" value="C:cytoplasm"/>
    <property type="evidence" value="ECO:0007669"/>
    <property type="project" value="TreeGrafter"/>
</dbReference>
<keyword evidence="4" id="KW-0862">Zinc</keyword>
<dbReference type="GO" id="GO:0005096">
    <property type="term" value="F:GTPase activator activity"/>
    <property type="evidence" value="ECO:0007669"/>
    <property type="project" value="InterPro"/>
</dbReference>
<dbReference type="CDD" id="cd08838">
    <property type="entry name" value="ArfGap_AGFG"/>
    <property type="match status" value="1"/>
</dbReference>
<dbReference type="FunFam" id="1.10.220.150:FF:000005">
    <property type="entry name" value="Arf-GAP domain and FG repeat-containing protein 1"/>
    <property type="match status" value="1"/>
</dbReference>
<feature type="region of interest" description="Disordered" evidence="6">
    <location>
        <begin position="239"/>
        <end position="296"/>
    </location>
</feature>
<evidence type="ECO:0000313" key="8">
    <source>
        <dbReference type="EMBL" id="KAK2145032.1"/>
    </source>
</evidence>
<dbReference type="PANTHER" id="PTHR46134">
    <property type="entry name" value="DRONGO, ISOFORM F"/>
    <property type="match status" value="1"/>
</dbReference>
<dbReference type="EMBL" id="JAODUP010000708">
    <property type="protein sequence ID" value="KAK2145032.1"/>
    <property type="molecule type" value="Genomic_DNA"/>
</dbReference>
<evidence type="ECO:0000256" key="3">
    <source>
        <dbReference type="ARBA" id="ARBA00022771"/>
    </source>
</evidence>
<feature type="compositionally biased region" description="Low complexity" evidence="6">
    <location>
        <begin position="282"/>
        <end position="296"/>
    </location>
</feature>
<evidence type="ECO:0000256" key="4">
    <source>
        <dbReference type="ARBA" id="ARBA00022833"/>
    </source>
</evidence>
<keyword evidence="9" id="KW-1185">Reference proteome</keyword>
<evidence type="ECO:0000256" key="2">
    <source>
        <dbReference type="ARBA" id="ARBA00022737"/>
    </source>
</evidence>
<dbReference type="InterPro" id="IPR001164">
    <property type="entry name" value="ArfGAP_dom"/>
</dbReference>
<evidence type="ECO:0000256" key="6">
    <source>
        <dbReference type="SAM" id="MobiDB-lite"/>
    </source>
</evidence>
<dbReference type="Pfam" id="PF01412">
    <property type="entry name" value="ArfGap"/>
    <property type="match status" value="1"/>
</dbReference>
<dbReference type="PRINTS" id="PR00405">
    <property type="entry name" value="REVINTRACTNG"/>
</dbReference>
<keyword evidence="1" id="KW-0479">Metal-binding</keyword>
<feature type="compositionally biased region" description="Low complexity" evidence="6">
    <location>
        <begin position="248"/>
        <end position="257"/>
    </location>
</feature>
<dbReference type="InterPro" id="IPR052248">
    <property type="entry name" value="Arf-GAP_FG-repeat_protein"/>
</dbReference>
<feature type="compositionally biased region" description="Polar residues" evidence="6">
    <location>
        <begin position="266"/>
        <end position="279"/>
    </location>
</feature>
<evidence type="ECO:0000256" key="1">
    <source>
        <dbReference type="ARBA" id="ARBA00022723"/>
    </source>
</evidence>
<dbReference type="InterPro" id="IPR038508">
    <property type="entry name" value="ArfGAP_dom_sf"/>
</dbReference>
<evidence type="ECO:0000313" key="9">
    <source>
        <dbReference type="Proteomes" id="UP001208570"/>
    </source>
</evidence>
<dbReference type="PANTHER" id="PTHR46134:SF3">
    <property type="entry name" value="ARFGAP WITH FG REPEATS 1"/>
    <property type="match status" value="1"/>
</dbReference>
<feature type="region of interest" description="Disordered" evidence="6">
    <location>
        <begin position="321"/>
        <end position="340"/>
    </location>
</feature>
<sequence>MTSKMATSASKRKQDEKHLKMLREIVALPHNKQCFDCHQRGPTYVNMTVGSFVCTSCSGILRGLNPPHRVKSISMATFTPEEMEFLKIRGNEFCRKVWLARFNPSLHREPDSKDEHKVKEFMSDKYEKKRYYTEPTESLHLEAREMNTPPVKPDAKQLRSLTGNNLPMLKVDQVKPVASVASSSQPTSVTVPLPTAQPAQLKPAAFDLLGDLGGDPFAAPVNKPAEAVPASTTGFADFSTFGSPGVTSPPQTTPTFPSGGGGLLQPMNTVSQPVSSASAPNGLPSSLSTSAQSSTASSSASDKYAALASLDSALGGGGSNPAVNWDGAPPGSATVWSGSGVPANSAPGFGGATGSSASNPFGTTPAPFGTSPQNAAVTPGGNPFMAGGFGQFQATPSTGFAPFPAASAPVSTVAGQPFGVQNGGFGTTVAQSQAGFAVAPGYATAPGQFPGQGAVLPPAGSQFVAKMGPAAVAAPVGQTQQQFASWGQSPTSNPFMAPAAPQAVPPRGSSTNPFL</sequence>
<feature type="domain" description="Arf-GAP" evidence="7">
    <location>
        <begin position="16"/>
        <end position="140"/>
    </location>
</feature>
<dbReference type="SMART" id="SM00105">
    <property type="entry name" value="ArfGap"/>
    <property type="match status" value="1"/>
</dbReference>
<organism evidence="8 9">
    <name type="scientific">Paralvinella palmiformis</name>
    <dbReference type="NCBI Taxonomy" id="53620"/>
    <lineage>
        <taxon>Eukaryota</taxon>
        <taxon>Metazoa</taxon>
        <taxon>Spiralia</taxon>
        <taxon>Lophotrochozoa</taxon>
        <taxon>Annelida</taxon>
        <taxon>Polychaeta</taxon>
        <taxon>Sedentaria</taxon>
        <taxon>Canalipalpata</taxon>
        <taxon>Terebellida</taxon>
        <taxon>Terebelliformia</taxon>
        <taxon>Alvinellidae</taxon>
        <taxon>Paralvinella</taxon>
    </lineage>
</organism>
<comment type="caution">
    <text evidence="8">The sequence shown here is derived from an EMBL/GenBank/DDBJ whole genome shotgun (WGS) entry which is preliminary data.</text>
</comment>
<keyword evidence="2" id="KW-0677">Repeat</keyword>
<dbReference type="Gene3D" id="1.10.220.150">
    <property type="entry name" value="Arf GTPase activating protein"/>
    <property type="match status" value="1"/>
</dbReference>
<feature type="region of interest" description="Disordered" evidence="6">
    <location>
        <begin position="346"/>
        <end position="382"/>
    </location>
</feature>
<feature type="compositionally biased region" description="Polar residues" evidence="6">
    <location>
        <begin position="484"/>
        <end position="494"/>
    </location>
</feature>
<gene>
    <name evidence="8" type="ORF">LSH36_708g01095</name>
</gene>
<dbReference type="InterPro" id="IPR037278">
    <property type="entry name" value="ARFGAP/RecO"/>
</dbReference>
<accession>A0AAD9J1W1</accession>